<keyword evidence="20" id="KW-0238">DNA-binding</keyword>
<dbReference type="GO" id="GO:0005739">
    <property type="term" value="C:mitochondrion"/>
    <property type="evidence" value="ECO:0007669"/>
    <property type="project" value="UniProtKB-SubCell"/>
</dbReference>
<dbReference type="PROSITE" id="PS50994">
    <property type="entry name" value="INTEGRASE"/>
    <property type="match status" value="1"/>
</dbReference>
<keyword evidence="13" id="KW-0067">ATP-binding</keyword>
<dbReference type="GO" id="GO:0032196">
    <property type="term" value="P:transposition"/>
    <property type="evidence" value="ECO:0007669"/>
    <property type="project" value="UniProtKB-KW"/>
</dbReference>
<feature type="compositionally biased region" description="Polar residues" evidence="27">
    <location>
        <begin position="1006"/>
        <end position="1015"/>
    </location>
</feature>
<evidence type="ECO:0000256" key="5">
    <source>
        <dbReference type="ARBA" id="ARBA00022670"/>
    </source>
</evidence>
<dbReference type="CDD" id="cd09272">
    <property type="entry name" value="RNase_HI_RT_Ty1"/>
    <property type="match status" value="1"/>
</dbReference>
<keyword evidence="5" id="KW-0645">Protease</keyword>
<evidence type="ECO:0000256" key="15">
    <source>
        <dbReference type="ARBA" id="ARBA00022884"/>
    </source>
</evidence>
<feature type="compositionally biased region" description="Acidic residues" evidence="27">
    <location>
        <begin position="1028"/>
        <end position="1037"/>
    </location>
</feature>
<dbReference type="InterPro" id="IPR012337">
    <property type="entry name" value="RNaseH-like_sf"/>
</dbReference>
<dbReference type="PANTHER" id="PTHR42648:SF11">
    <property type="entry name" value="TRANSPOSON TY4-P GAG-POL POLYPROTEIN"/>
    <property type="match status" value="1"/>
</dbReference>
<keyword evidence="7" id="KW-0540">Nuclease</keyword>
<dbReference type="Pfam" id="PF07727">
    <property type="entry name" value="RVT_2"/>
    <property type="match status" value="1"/>
</dbReference>
<evidence type="ECO:0000256" key="18">
    <source>
        <dbReference type="ARBA" id="ARBA00022932"/>
    </source>
</evidence>
<evidence type="ECO:0000256" key="4">
    <source>
        <dbReference type="ARBA" id="ARBA00022612"/>
    </source>
</evidence>
<feature type="compositionally biased region" description="Acidic residues" evidence="27">
    <location>
        <begin position="1068"/>
        <end position="1077"/>
    </location>
</feature>
<evidence type="ECO:0000256" key="9">
    <source>
        <dbReference type="ARBA" id="ARBA00022741"/>
    </source>
</evidence>
<accession>A0A0F7ZKG3</accession>
<dbReference type="GO" id="GO:0004190">
    <property type="term" value="F:aspartic-type endopeptidase activity"/>
    <property type="evidence" value="ECO:0007669"/>
    <property type="project" value="UniProtKB-KW"/>
</dbReference>
<feature type="region of interest" description="Disordered" evidence="27">
    <location>
        <begin position="70"/>
        <end position="103"/>
    </location>
</feature>
<dbReference type="InterPro" id="IPR036397">
    <property type="entry name" value="RNaseH_sf"/>
</dbReference>
<evidence type="ECO:0000256" key="23">
    <source>
        <dbReference type="ARBA" id="ARBA00023268"/>
    </source>
</evidence>
<evidence type="ECO:0000256" key="6">
    <source>
        <dbReference type="ARBA" id="ARBA00022695"/>
    </source>
</evidence>
<keyword evidence="18" id="KW-0239">DNA-directed DNA polymerase</keyword>
<evidence type="ECO:0000256" key="19">
    <source>
        <dbReference type="ARBA" id="ARBA00023113"/>
    </source>
</evidence>
<dbReference type="GO" id="GO:0005524">
    <property type="term" value="F:ATP binding"/>
    <property type="evidence" value="ECO:0007669"/>
    <property type="project" value="UniProtKB-KW"/>
</dbReference>
<evidence type="ECO:0000256" key="27">
    <source>
        <dbReference type="SAM" id="MobiDB-lite"/>
    </source>
</evidence>
<keyword evidence="3" id="KW-0815">Transposition</keyword>
<dbReference type="GO" id="GO:0004519">
    <property type="term" value="F:endonuclease activity"/>
    <property type="evidence" value="ECO:0007669"/>
    <property type="project" value="UniProtKB-KW"/>
</dbReference>
<reference evidence="29 30" key="1">
    <citation type="journal article" date="2014" name="Genome Biol. Evol.">
        <title>Comparative genomics and transcriptomics analyses reveal divergent lifestyle features of nematode endoparasitic fungus Hirsutella minnesotensis.</title>
        <authorList>
            <person name="Lai Y."/>
            <person name="Liu K."/>
            <person name="Zhang X."/>
            <person name="Zhang X."/>
            <person name="Li K."/>
            <person name="Wang N."/>
            <person name="Shu C."/>
            <person name="Wu Y."/>
            <person name="Wang C."/>
            <person name="Bushley K.E."/>
            <person name="Xiang M."/>
            <person name="Liu X."/>
        </authorList>
    </citation>
    <scope>NUCLEOTIDE SEQUENCE [LARGE SCALE GENOMIC DNA]</scope>
    <source>
        <strain evidence="29 30">3608</strain>
    </source>
</reference>
<evidence type="ECO:0000313" key="29">
    <source>
        <dbReference type="EMBL" id="KJZ75216.1"/>
    </source>
</evidence>
<keyword evidence="19" id="KW-0917">Virion maturation</keyword>
<keyword evidence="14" id="KW-0460">Magnesium</keyword>
<keyword evidence="18" id="KW-0808">Transferase</keyword>
<keyword evidence="16" id="KW-0229">DNA integration</keyword>
<keyword evidence="11" id="KW-0255">Endonuclease</keyword>
<proteinExistence type="predicted"/>
<keyword evidence="26" id="KW-0175">Coiled coil</keyword>
<name>A0A0F7ZKG3_9HYPO</name>
<comment type="catalytic activity">
    <reaction evidence="24">
        <text>DNA(n) + a 2'-deoxyribonucleoside 5'-triphosphate = DNA(n+1) + diphosphate</text>
        <dbReference type="Rhea" id="RHEA:22508"/>
        <dbReference type="Rhea" id="RHEA-COMP:17339"/>
        <dbReference type="Rhea" id="RHEA-COMP:17340"/>
        <dbReference type="ChEBI" id="CHEBI:33019"/>
        <dbReference type="ChEBI" id="CHEBI:61560"/>
        <dbReference type="ChEBI" id="CHEBI:173112"/>
        <dbReference type="EC" id="2.7.7.49"/>
    </reaction>
</comment>
<evidence type="ECO:0000256" key="3">
    <source>
        <dbReference type="ARBA" id="ARBA00022578"/>
    </source>
</evidence>
<dbReference type="GO" id="GO:0006508">
    <property type="term" value="P:proteolysis"/>
    <property type="evidence" value="ECO:0007669"/>
    <property type="project" value="UniProtKB-KW"/>
</dbReference>
<evidence type="ECO:0000256" key="10">
    <source>
        <dbReference type="ARBA" id="ARBA00022750"/>
    </source>
</evidence>
<feature type="region of interest" description="Disordered" evidence="27">
    <location>
        <begin position="134"/>
        <end position="164"/>
    </location>
</feature>
<evidence type="ECO:0000256" key="16">
    <source>
        <dbReference type="ARBA" id="ARBA00022908"/>
    </source>
</evidence>
<evidence type="ECO:0000313" key="30">
    <source>
        <dbReference type="Proteomes" id="UP000054481"/>
    </source>
</evidence>
<keyword evidence="23" id="KW-0511">Multifunctional enzyme</keyword>
<dbReference type="GO" id="GO:0005634">
    <property type="term" value="C:nucleus"/>
    <property type="evidence" value="ECO:0007669"/>
    <property type="project" value="UniProtKB-ARBA"/>
</dbReference>
<dbReference type="InterPro" id="IPR057670">
    <property type="entry name" value="SH3_retrovirus"/>
</dbReference>
<evidence type="ECO:0000256" key="1">
    <source>
        <dbReference type="ARBA" id="ARBA00002180"/>
    </source>
</evidence>
<evidence type="ECO:0000256" key="12">
    <source>
        <dbReference type="ARBA" id="ARBA00022801"/>
    </source>
</evidence>
<feature type="region of interest" description="Disordered" evidence="27">
    <location>
        <begin position="1006"/>
        <end position="1103"/>
    </location>
</feature>
<dbReference type="GO" id="GO:0046872">
    <property type="term" value="F:metal ion binding"/>
    <property type="evidence" value="ECO:0007669"/>
    <property type="project" value="UniProtKB-KW"/>
</dbReference>
<keyword evidence="22" id="KW-0233">DNA recombination</keyword>
<sequence>MQAQSLCCRLLSDTDGACTQLKFGTACVHEVKLQIRIPWQQQQQQHKTHQGRRPFLLFSASSGARRRLWITNDAPPSSPQWPAGPRDLPGGRNRARSPPQQRRMRACHCHGGRIAAALPKRPCLYISFVKNSGAPRTAGREGRAGGKRMEQGKRRAGGVGASRARASIKSPSSAISLGEELFVPFVLMLLSVSAYAAVQGACPSSRCPPVVPPKFIAERDRVQQASTYSNRHDRLSSAPVGQAASSASVIDQDHESILSSCSSCLGARLSPGSVSLSPDSLLSDDLMSCVTGEATAESSGLSMPGENAADIKNVSLARMKIRQSIDQIHKNSVNHLTDPRAIYQSLVKRYATSNKARLRQLIRMLYDISTQTNRTVQEKVDDLKRLRAQINSQDKDIVIHEQLLICFLQMSMDGAFNTTVEILNASTETLTMEKVQSSLESKELELVDTTIKGETAQFAGRGRSAWNKGNNRSKAQDGGDDSKEEYLKKAGGCWSCGGMHFKHDCAIWHQTKAGKTWLASEKAKAREAMDSKENANAVRILEDSGSESERSTYLLPNTKVTAPPQWYLDSCASVHITPREDQFISKLSPTKTSVEIADGSEVRSRGKGDVRIFYVSQKGRARSTIVRGVHYIPEATSSLLSVGELEDRGACIVVDSPGKTVTVTRNQEEVLFGHRHKKVWRLSQTRGHRSHTIQEKDGDNGVALKSILKMPERLLHARLGHPGKHMEGKLNAVMDDLGDNSFCPSFCSSCTEAKMTRRVSREPMSAVTEKLERVHIDLWGPVELSLQGMKYMLTITDQATGRVWVYFSRDKTRITDKIKAWVVVAEAECREYGKGEKVKAMRFDRGKEFLNEAMKVFCTGRAIRIEPTVGYHPEGNSISERSMRTISERGSAMRHEMDLPAAYWEFSNATAAYLRNRGVVKGMAKSPWELWRGEKPRSGHLRVFGCPAWVFIPKEKRTKLLKRAWQGVFVGYKEETDKIYLVWNPADKKVHEVRFVEFDESKYMDNQISQESQSQYDDEKEEKKEQGELTDDDSDAEDSARDRTTDQEATEAGEDAGEAADGNPTDQDTADSEEELQGDTIIVNTGEADITSPERSLPKTRSQIRREAVALKRAEKQRAELEWRQREEQRMAERLKKRGESGRKGRAMVARTLLQPNTDLYDFDPKKLTFRQAMEGSEKDQWVGAIDEEVQNLIRRQTFSEEINEVDVHGKEVVDAKLVFDHKKDKEGKILRYKARLVARGFTQKHGINYEETFAPTIRLDAMRIILALAARKGWKVYQMDAVAAFLAADLKERIFMKVPTELQQYFGKYVQILKSLYGLKQAARMWYLLISEYLKEIGFSPMTVDPTIFRHTESGVIIGVHVDDFMITGGDEVAIERVKEKLKGRFEMKDLGEAENILGIRIQRHKGKLMIDQSQFAKEIVAEFLYDDSMKHATPMEPGAIRKLVEEPGRPLNHDEWLKYVELLGKLIWLCNTRFDIIFAVNRMASFTVEACWNHWKALLRILGYVSRTIHHGITYGGNNEHAQGVEGSDIDYYSIDHNIEGHVGSAGLQDGEAFSDTDYATDPRDRKSILGFVFMVYGGAVMTYSKKMKSVARSTTEAEYVGMGEATKAALWGRRLLAELEGKGEQTVPLLLGDNKGAVQLTRGVSNTSKIKHVDIAFHHVVDEVKEGRIQVYWVPGENMLADGMTKPLPREAFERNRGRIGIGPIRYE</sequence>
<dbReference type="OrthoDB" id="4746249at2759"/>
<keyword evidence="6" id="KW-0548">Nucleotidyltransferase</keyword>
<evidence type="ECO:0000259" key="28">
    <source>
        <dbReference type="PROSITE" id="PS50994"/>
    </source>
</evidence>
<dbReference type="SUPFAM" id="SSF56672">
    <property type="entry name" value="DNA/RNA polymerases"/>
    <property type="match status" value="1"/>
</dbReference>
<feature type="domain" description="Integrase catalytic" evidence="28">
    <location>
        <begin position="759"/>
        <end position="935"/>
    </location>
</feature>
<dbReference type="SUPFAM" id="SSF53098">
    <property type="entry name" value="Ribonuclease H-like"/>
    <property type="match status" value="1"/>
</dbReference>
<feature type="compositionally biased region" description="Basic and acidic residues" evidence="27">
    <location>
        <begin position="138"/>
        <end position="153"/>
    </location>
</feature>
<keyword evidence="10" id="KW-0064">Aspartyl protease</keyword>
<dbReference type="Proteomes" id="UP000054481">
    <property type="component" value="Unassembled WGS sequence"/>
</dbReference>
<dbReference type="GO" id="GO:0003677">
    <property type="term" value="F:DNA binding"/>
    <property type="evidence" value="ECO:0007669"/>
    <property type="project" value="UniProtKB-KW"/>
</dbReference>
<keyword evidence="12" id="KW-0378">Hydrolase</keyword>
<evidence type="ECO:0000256" key="8">
    <source>
        <dbReference type="ARBA" id="ARBA00022723"/>
    </source>
</evidence>
<dbReference type="GO" id="GO:0003723">
    <property type="term" value="F:RNA binding"/>
    <property type="evidence" value="ECO:0007669"/>
    <property type="project" value="UniProtKB-KW"/>
</dbReference>
<dbReference type="InterPro" id="IPR054722">
    <property type="entry name" value="PolX-like_BBD"/>
</dbReference>
<keyword evidence="9" id="KW-0547">Nucleotide-binding</keyword>
<dbReference type="GO" id="GO:0015074">
    <property type="term" value="P:DNA integration"/>
    <property type="evidence" value="ECO:0007669"/>
    <property type="project" value="UniProtKB-KW"/>
</dbReference>
<keyword evidence="30" id="KW-1185">Reference proteome</keyword>
<evidence type="ECO:0000256" key="24">
    <source>
        <dbReference type="ARBA" id="ARBA00048173"/>
    </source>
</evidence>
<dbReference type="Gene3D" id="3.30.420.10">
    <property type="entry name" value="Ribonuclease H-like superfamily/Ribonuclease H"/>
    <property type="match status" value="1"/>
</dbReference>
<evidence type="ECO:0000256" key="7">
    <source>
        <dbReference type="ARBA" id="ARBA00022722"/>
    </source>
</evidence>
<evidence type="ECO:0000256" key="2">
    <source>
        <dbReference type="ARBA" id="ARBA00004173"/>
    </source>
</evidence>
<feature type="coiled-coil region" evidence="26">
    <location>
        <begin position="1104"/>
        <end position="1138"/>
    </location>
</feature>
<keyword evidence="8" id="KW-0479">Metal-binding</keyword>
<evidence type="ECO:0000256" key="26">
    <source>
        <dbReference type="SAM" id="Coils"/>
    </source>
</evidence>
<protein>
    <recommendedName>
        <fullName evidence="28">Integrase catalytic domain-containing protein</fullName>
    </recommendedName>
</protein>
<dbReference type="GO" id="GO:0003887">
    <property type="term" value="F:DNA-directed DNA polymerase activity"/>
    <property type="evidence" value="ECO:0007669"/>
    <property type="project" value="UniProtKB-KW"/>
</dbReference>
<evidence type="ECO:0000256" key="25">
    <source>
        <dbReference type="ARBA" id="ARBA00049244"/>
    </source>
</evidence>
<evidence type="ECO:0000256" key="13">
    <source>
        <dbReference type="ARBA" id="ARBA00022840"/>
    </source>
</evidence>
<keyword evidence="17" id="KW-0695">RNA-directed DNA polymerase</keyword>
<evidence type="ECO:0000256" key="11">
    <source>
        <dbReference type="ARBA" id="ARBA00022759"/>
    </source>
</evidence>
<dbReference type="InterPro" id="IPR001584">
    <property type="entry name" value="Integrase_cat-core"/>
</dbReference>
<comment type="subcellular location">
    <subcellularLocation>
        <location evidence="2">Mitochondrion</location>
    </subcellularLocation>
</comment>
<dbReference type="PANTHER" id="PTHR42648">
    <property type="entry name" value="TRANSPOSASE, PUTATIVE-RELATED"/>
    <property type="match status" value="1"/>
</dbReference>
<evidence type="ECO:0000256" key="14">
    <source>
        <dbReference type="ARBA" id="ARBA00022842"/>
    </source>
</evidence>
<comment type="function">
    <text evidence="1">The aspartyl protease (PR) mediates the proteolytic cleavages of the Gag and Gag-Pol polyproteins after assembly of the VLP.</text>
</comment>
<organism evidence="29 30">
    <name type="scientific">Hirsutella minnesotensis 3608</name>
    <dbReference type="NCBI Taxonomy" id="1043627"/>
    <lineage>
        <taxon>Eukaryota</taxon>
        <taxon>Fungi</taxon>
        <taxon>Dikarya</taxon>
        <taxon>Ascomycota</taxon>
        <taxon>Pezizomycotina</taxon>
        <taxon>Sordariomycetes</taxon>
        <taxon>Hypocreomycetidae</taxon>
        <taxon>Hypocreales</taxon>
        <taxon>Ophiocordycipitaceae</taxon>
        <taxon>Hirsutella</taxon>
    </lineage>
</organism>
<comment type="catalytic activity">
    <reaction evidence="25">
        <text>DNA(n) + a 2'-deoxyribonucleoside 5'-triphosphate = DNA(n+1) + diphosphate</text>
        <dbReference type="Rhea" id="RHEA:22508"/>
        <dbReference type="Rhea" id="RHEA-COMP:17339"/>
        <dbReference type="Rhea" id="RHEA-COMP:17340"/>
        <dbReference type="ChEBI" id="CHEBI:33019"/>
        <dbReference type="ChEBI" id="CHEBI:61560"/>
        <dbReference type="ChEBI" id="CHEBI:173112"/>
        <dbReference type="EC" id="2.7.7.7"/>
    </reaction>
</comment>
<dbReference type="Pfam" id="PF22936">
    <property type="entry name" value="Pol_BBD"/>
    <property type="match status" value="1"/>
</dbReference>
<dbReference type="InterPro" id="IPR039537">
    <property type="entry name" value="Retrotran_Ty1/copia-like"/>
</dbReference>
<evidence type="ECO:0000256" key="20">
    <source>
        <dbReference type="ARBA" id="ARBA00023125"/>
    </source>
</evidence>
<dbReference type="GO" id="GO:0003964">
    <property type="term" value="F:RNA-directed DNA polymerase activity"/>
    <property type="evidence" value="ECO:0007669"/>
    <property type="project" value="UniProtKB-KW"/>
</dbReference>
<dbReference type="GO" id="GO:0006310">
    <property type="term" value="P:DNA recombination"/>
    <property type="evidence" value="ECO:0007669"/>
    <property type="project" value="UniProtKB-KW"/>
</dbReference>
<dbReference type="InterPro" id="IPR043502">
    <property type="entry name" value="DNA/RNA_pol_sf"/>
</dbReference>
<feature type="compositionally biased region" description="Acidic residues" evidence="27">
    <location>
        <begin position="1048"/>
        <end position="1058"/>
    </location>
</feature>
<dbReference type="Pfam" id="PF25597">
    <property type="entry name" value="SH3_retrovirus"/>
    <property type="match status" value="1"/>
</dbReference>
<keyword evidence="15" id="KW-0694">RNA-binding</keyword>
<dbReference type="Pfam" id="PF14223">
    <property type="entry name" value="Retrotran_gag_2"/>
    <property type="match status" value="1"/>
</dbReference>
<evidence type="ECO:0000256" key="21">
    <source>
        <dbReference type="ARBA" id="ARBA00023128"/>
    </source>
</evidence>
<dbReference type="EMBL" id="KQ030519">
    <property type="protein sequence ID" value="KJZ75216.1"/>
    <property type="molecule type" value="Genomic_DNA"/>
</dbReference>
<feature type="region of interest" description="Disordered" evidence="27">
    <location>
        <begin position="462"/>
        <end position="482"/>
    </location>
</feature>
<evidence type="ECO:0000256" key="17">
    <source>
        <dbReference type="ARBA" id="ARBA00022918"/>
    </source>
</evidence>
<keyword evidence="4" id="KW-1188">Viral release from host cell</keyword>
<evidence type="ECO:0000256" key="22">
    <source>
        <dbReference type="ARBA" id="ARBA00023172"/>
    </source>
</evidence>
<gene>
    <name evidence="29" type="ORF">HIM_05410</name>
</gene>
<keyword evidence="21" id="KW-0496">Mitochondrion</keyword>
<dbReference type="InterPro" id="IPR013103">
    <property type="entry name" value="RVT_2"/>
</dbReference>